<sequence>MADSEVLSELKQLRGQVRDLNLARSGHDDVVRDLGDAIASLKKENAELREQRKRGVPASPVPLPRRREGAWTQVKNKETGWGRPQTPPPATRNSFAALVDECTEEGDGKTVELSLSSGGDQGPDPANTYAGVCQHLPHAAMHFLILVSTWSRAKLRDQKLRDQDQDHAHQTGLETKTSLETYNTDYYPNRT</sequence>
<organism evidence="2 3">
    <name type="scientific">Chionoecetes opilio</name>
    <name type="common">Atlantic snow crab</name>
    <name type="synonym">Cancer opilio</name>
    <dbReference type="NCBI Taxonomy" id="41210"/>
    <lineage>
        <taxon>Eukaryota</taxon>
        <taxon>Metazoa</taxon>
        <taxon>Ecdysozoa</taxon>
        <taxon>Arthropoda</taxon>
        <taxon>Crustacea</taxon>
        <taxon>Multicrustacea</taxon>
        <taxon>Malacostraca</taxon>
        <taxon>Eumalacostraca</taxon>
        <taxon>Eucarida</taxon>
        <taxon>Decapoda</taxon>
        <taxon>Pleocyemata</taxon>
        <taxon>Brachyura</taxon>
        <taxon>Eubrachyura</taxon>
        <taxon>Majoidea</taxon>
        <taxon>Majidae</taxon>
        <taxon>Chionoecetes</taxon>
    </lineage>
</organism>
<protein>
    <submittedName>
        <fullName evidence="2">Uncharacterized protein</fullName>
    </submittedName>
</protein>
<dbReference type="EMBL" id="JACEEZ010022995">
    <property type="protein sequence ID" value="KAG0711805.1"/>
    <property type="molecule type" value="Genomic_DNA"/>
</dbReference>
<accession>A0A8J4XQJ7</accession>
<feature type="region of interest" description="Disordered" evidence="1">
    <location>
        <begin position="45"/>
        <end position="68"/>
    </location>
</feature>
<reference evidence="2" key="1">
    <citation type="submission" date="2020-07" db="EMBL/GenBank/DDBJ databases">
        <title>The High-quality genome of the commercially important snow crab, Chionoecetes opilio.</title>
        <authorList>
            <person name="Jeong J.-H."/>
            <person name="Ryu S."/>
        </authorList>
    </citation>
    <scope>NUCLEOTIDE SEQUENCE</scope>
    <source>
        <strain evidence="2">MADBK_172401_WGS</strain>
        <tissue evidence="2">Digestive gland</tissue>
    </source>
</reference>
<evidence type="ECO:0000256" key="1">
    <source>
        <dbReference type="SAM" id="MobiDB-lite"/>
    </source>
</evidence>
<proteinExistence type="predicted"/>
<dbReference type="Proteomes" id="UP000770661">
    <property type="component" value="Unassembled WGS sequence"/>
</dbReference>
<feature type="compositionally biased region" description="Polar residues" evidence="1">
    <location>
        <begin position="172"/>
        <end position="191"/>
    </location>
</feature>
<comment type="caution">
    <text evidence="2">The sequence shown here is derived from an EMBL/GenBank/DDBJ whole genome shotgun (WGS) entry which is preliminary data.</text>
</comment>
<name>A0A8J4XQJ7_CHIOP</name>
<evidence type="ECO:0000313" key="3">
    <source>
        <dbReference type="Proteomes" id="UP000770661"/>
    </source>
</evidence>
<feature type="region of interest" description="Disordered" evidence="1">
    <location>
        <begin position="161"/>
        <end position="191"/>
    </location>
</feature>
<keyword evidence="3" id="KW-1185">Reference proteome</keyword>
<dbReference type="AlphaFoldDB" id="A0A8J4XQJ7"/>
<gene>
    <name evidence="2" type="ORF">GWK47_019819</name>
</gene>
<evidence type="ECO:0000313" key="2">
    <source>
        <dbReference type="EMBL" id="KAG0711805.1"/>
    </source>
</evidence>